<dbReference type="Gene3D" id="1.10.10.60">
    <property type="entry name" value="Homeodomain-like"/>
    <property type="match status" value="2"/>
</dbReference>
<dbReference type="Proteomes" id="UP000541857">
    <property type="component" value="Unassembled WGS sequence"/>
</dbReference>
<dbReference type="InterPro" id="IPR053142">
    <property type="entry name" value="PchR_regulatory_protein"/>
</dbReference>
<dbReference type="RefSeq" id="WP_182205429.1">
    <property type="nucleotide sequence ID" value="NZ_JACGLT010000007.1"/>
</dbReference>
<feature type="domain" description="HTH araC/xylS-type" evidence="4">
    <location>
        <begin position="151"/>
        <end position="249"/>
    </location>
</feature>
<gene>
    <name evidence="5" type="ORF">H3Z82_10330</name>
</gene>
<reference evidence="5 6" key="1">
    <citation type="submission" date="2020-07" db="EMBL/GenBank/DDBJ databases">
        <title>Bacterium isolated from marine sediment.</title>
        <authorList>
            <person name="Shang D."/>
        </authorList>
    </citation>
    <scope>NUCLEOTIDE SEQUENCE [LARGE SCALE GENOMIC DNA]</scope>
    <source>
        <strain evidence="5 6">F6074</strain>
    </source>
</reference>
<dbReference type="PANTHER" id="PTHR47893">
    <property type="entry name" value="REGULATORY PROTEIN PCHR"/>
    <property type="match status" value="1"/>
</dbReference>
<evidence type="ECO:0000259" key="4">
    <source>
        <dbReference type="PROSITE" id="PS01124"/>
    </source>
</evidence>
<name>A0A7W2M5L6_9FLAO</name>
<dbReference type="PANTHER" id="PTHR47893:SF1">
    <property type="entry name" value="REGULATORY PROTEIN PCHR"/>
    <property type="match status" value="1"/>
</dbReference>
<dbReference type="SUPFAM" id="SSF46689">
    <property type="entry name" value="Homeodomain-like"/>
    <property type="match status" value="1"/>
</dbReference>
<dbReference type="InterPro" id="IPR018062">
    <property type="entry name" value="HTH_AraC-typ_CS"/>
</dbReference>
<evidence type="ECO:0000313" key="5">
    <source>
        <dbReference type="EMBL" id="MBA6153123.1"/>
    </source>
</evidence>
<sequence>MEFIFECARSGLGSQEKERFPVNTHNVHFSPAMEQKFRIPEVNPSDMIVIILSLELYFRLIPKNSGLLNKFSDSIKLGKSCSLFDSYVTFTTWIQSVLNDIDKCNYVGELKRLYLENKIQELLLLHFDLYQQYHLNSQAQKISDENFEKLKEAKSILDTNYVNAPSLKELSKQIYLNEYALKKEFKICFGTTIKQYVISLRMKYAMDLIKEGEHSITDIAHKCGYKGLVQFSTAFKKFYGKPPTSLSRLI</sequence>
<keyword evidence="6" id="KW-1185">Reference proteome</keyword>
<comment type="caution">
    <text evidence="5">The sequence shown here is derived from an EMBL/GenBank/DDBJ whole genome shotgun (WGS) entry which is preliminary data.</text>
</comment>
<dbReference type="AlphaFoldDB" id="A0A7W2M5L6"/>
<keyword evidence="1" id="KW-0805">Transcription regulation</keyword>
<dbReference type="EMBL" id="JACGLT010000007">
    <property type="protein sequence ID" value="MBA6153123.1"/>
    <property type="molecule type" value="Genomic_DNA"/>
</dbReference>
<dbReference type="GO" id="GO:0043565">
    <property type="term" value="F:sequence-specific DNA binding"/>
    <property type="evidence" value="ECO:0007669"/>
    <property type="project" value="InterPro"/>
</dbReference>
<dbReference type="PROSITE" id="PS01124">
    <property type="entry name" value="HTH_ARAC_FAMILY_2"/>
    <property type="match status" value="1"/>
</dbReference>
<proteinExistence type="predicted"/>
<dbReference type="InterPro" id="IPR018060">
    <property type="entry name" value="HTH_AraC"/>
</dbReference>
<evidence type="ECO:0000256" key="1">
    <source>
        <dbReference type="ARBA" id="ARBA00023015"/>
    </source>
</evidence>
<protein>
    <submittedName>
        <fullName evidence="5">Helix-turn-helix transcriptional regulator</fullName>
    </submittedName>
</protein>
<evidence type="ECO:0000256" key="2">
    <source>
        <dbReference type="ARBA" id="ARBA00023125"/>
    </source>
</evidence>
<dbReference type="SMART" id="SM00342">
    <property type="entry name" value="HTH_ARAC"/>
    <property type="match status" value="1"/>
</dbReference>
<dbReference type="InterPro" id="IPR009057">
    <property type="entry name" value="Homeodomain-like_sf"/>
</dbReference>
<evidence type="ECO:0000313" key="6">
    <source>
        <dbReference type="Proteomes" id="UP000541857"/>
    </source>
</evidence>
<evidence type="ECO:0000256" key="3">
    <source>
        <dbReference type="ARBA" id="ARBA00023163"/>
    </source>
</evidence>
<dbReference type="PROSITE" id="PS00041">
    <property type="entry name" value="HTH_ARAC_FAMILY_1"/>
    <property type="match status" value="1"/>
</dbReference>
<keyword evidence="2" id="KW-0238">DNA-binding</keyword>
<dbReference type="Pfam" id="PF12833">
    <property type="entry name" value="HTH_18"/>
    <property type="match status" value="1"/>
</dbReference>
<dbReference type="GO" id="GO:0003700">
    <property type="term" value="F:DNA-binding transcription factor activity"/>
    <property type="evidence" value="ECO:0007669"/>
    <property type="project" value="InterPro"/>
</dbReference>
<keyword evidence="3" id="KW-0804">Transcription</keyword>
<accession>A0A7W2M5L6</accession>
<organism evidence="5 6">
    <name type="scientific">Gelidibacter maritimus</name>
    <dbReference type="NCBI Taxonomy" id="2761487"/>
    <lineage>
        <taxon>Bacteria</taxon>
        <taxon>Pseudomonadati</taxon>
        <taxon>Bacteroidota</taxon>
        <taxon>Flavobacteriia</taxon>
        <taxon>Flavobacteriales</taxon>
        <taxon>Flavobacteriaceae</taxon>
        <taxon>Gelidibacter</taxon>
    </lineage>
</organism>